<keyword evidence="1 6" id="KW-0597">Phosphoprotein</keyword>
<dbReference type="InterPro" id="IPR001789">
    <property type="entry name" value="Sig_transdc_resp-reg_receiver"/>
</dbReference>
<accession>A0AA97BAJ9</accession>
<dbReference type="SMART" id="SM00862">
    <property type="entry name" value="Trans_reg_C"/>
    <property type="match status" value="1"/>
</dbReference>
<dbReference type="SUPFAM" id="SSF46894">
    <property type="entry name" value="C-terminal effector domain of the bipartite response regulators"/>
    <property type="match status" value="1"/>
</dbReference>
<evidence type="ECO:0000256" key="1">
    <source>
        <dbReference type="ARBA" id="ARBA00022553"/>
    </source>
</evidence>
<dbReference type="Gene3D" id="3.40.50.2300">
    <property type="match status" value="1"/>
</dbReference>
<dbReference type="InterPro" id="IPR039420">
    <property type="entry name" value="WalR-like"/>
</dbReference>
<dbReference type="SUPFAM" id="SSF52172">
    <property type="entry name" value="CheY-like"/>
    <property type="match status" value="1"/>
</dbReference>
<dbReference type="GO" id="GO:0005829">
    <property type="term" value="C:cytosol"/>
    <property type="evidence" value="ECO:0007669"/>
    <property type="project" value="TreeGrafter"/>
</dbReference>
<dbReference type="InterPro" id="IPR016032">
    <property type="entry name" value="Sig_transdc_resp-reg_C-effctor"/>
</dbReference>
<dbReference type="SMART" id="SM00448">
    <property type="entry name" value="REC"/>
    <property type="match status" value="1"/>
</dbReference>
<dbReference type="Pfam" id="PF00072">
    <property type="entry name" value="Response_reg"/>
    <property type="match status" value="1"/>
</dbReference>
<dbReference type="PROSITE" id="PS50110">
    <property type="entry name" value="RESPONSE_REGULATORY"/>
    <property type="match status" value="1"/>
</dbReference>
<name>A0AA97BAJ9_9CYAN</name>
<feature type="domain" description="OmpR/PhoB-type" evidence="9">
    <location>
        <begin position="124"/>
        <end position="223"/>
    </location>
</feature>
<dbReference type="InterPro" id="IPR036388">
    <property type="entry name" value="WH-like_DNA-bd_sf"/>
</dbReference>
<dbReference type="GO" id="GO:0000976">
    <property type="term" value="F:transcription cis-regulatory region binding"/>
    <property type="evidence" value="ECO:0007669"/>
    <property type="project" value="TreeGrafter"/>
</dbReference>
<sequence>MKLLLVEDDERIALPLAEALTDQGYAVDLAADGAMGWDLIEAYDYSLALLDVMLPGLSGIEICQQMRQQGKTTPVLLLTARDTSSDKVIGLDAGADDYVVKPFDLQELLARIRALLRRSGAVLPPVLEWRCLSLNPATCEVRYYGQPLALTPKEYGLLELFLRSGGRTLSRSVILNHLWASEEPPGEETVKVHLRSLRHKLMAVGAEPDFIETVYGLGYRLKQPG</sequence>
<organism evidence="10">
    <name type="scientific">Thermoleptolyngbya oregonensis NK1-22</name>
    <dbReference type="NCBI Taxonomy" id="2547457"/>
    <lineage>
        <taxon>Bacteria</taxon>
        <taxon>Bacillati</taxon>
        <taxon>Cyanobacteriota</taxon>
        <taxon>Cyanophyceae</taxon>
        <taxon>Oculatellales</taxon>
        <taxon>Oculatellaceae</taxon>
        <taxon>Thermoleptolyngbya</taxon>
    </lineage>
</organism>
<dbReference type="GO" id="GO:0000156">
    <property type="term" value="F:phosphorelay response regulator activity"/>
    <property type="evidence" value="ECO:0007669"/>
    <property type="project" value="TreeGrafter"/>
</dbReference>
<proteinExistence type="predicted"/>
<dbReference type="KEGG" id="tog:HNI00_16800"/>
<evidence type="ECO:0000259" key="8">
    <source>
        <dbReference type="PROSITE" id="PS50110"/>
    </source>
</evidence>
<dbReference type="Gene3D" id="1.10.10.10">
    <property type="entry name" value="Winged helix-like DNA-binding domain superfamily/Winged helix DNA-binding domain"/>
    <property type="match status" value="1"/>
</dbReference>
<reference evidence="10" key="1">
    <citation type="submission" date="2020-05" db="EMBL/GenBank/DDBJ databases">
        <authorList>
            <person name="Zhu T."/>
            <person name="Keshari N."/>
            <person name="Lu X."/>
        </authorList>
    </citation>
    <scope>NUCLEOTIDE SEQUENCE</scope>
    <source>
        <strain evidence="10">NK1-22</strain>
    </source>
</reference>
<evidence type="ECO:0000256" key="2">
    <source>
        <dbReference type="ARBA" id="ARBA00023012"/>
    </source>
</evidence>
<dbReference type="GO" id="GO:0006355">
    <property type="term" value="P:regulation of DNA-templated transcription"/>
    <property type="evidence" value="ECO:0007669"/>
    <property type="project" value="InterPro"/>
</dbReference>
<dbReference type="InterPro" id="IPR011006">
    <property type="entry name" value="CheY-like_superfamily"/>
</dbReference>
<gene>
    <name evidence="10" type="ORF">HNI00_16800</name>
</gene>
<keyword evidence="2" id="KW-0902">Two-component regulatory system</keyword>
<evidence type="ECO:0000259" key="9">
    <source>
        <dbReference type="PROSITE" id="PS51755"/>
    </source>
</evidence>
<dbReference type="Pfam" id="PF00486">
    <property type="entry name" value="Trans_reg_C"/>
    <property type="match status" value="1"/>
</dbReference>
<dbReference type="PROSITE" id="PS51755">
    <property type="entry name" value="OMPR_PHOB"/>
    <property type="match status" value="1"/>
</dbReference>
<evidence type="ECO:0000256" key="5">
    <source>
        <dbReference type="ARBA" id="ARBA00023163"/>
    </source>
</evidence>
<dbReference type="InterPro" id="IPR001867">
    <property type="entry name" value="OmpR/PhoB-type_DNA-bd"/>
</dbReference>
<dbReference type="CDD" id="cd00383">
    <property type="entry name" value="trans_reg_C"/>
    <property type="match status" value="1"/>
</dbReference>
<dbReference type="RefSeq" id="WP_297078742.1">
    <property type="nucleotide sequence ID" value="NZ_CP053540.1"/>
</dbReference>
<dbReference type="PANTHER" id="PTHR48111">
    <property type="entry name" value="REGULATOR OF RPOS"/>
    <property type="match status" value="1"/>
</dbReference>
<protein>
    <submittedName>
        <fullName evidence="10">Response regulator transcription factor</fullName>
    </submittedName>
</protein>
<keyword evidence="5" id="KW-0804">Transcription</keyword>
<dbReference type="AlphaFoldDB" id="A0AA97BAJ9"/>
<keyword evidence="4 7" id="KW-0238">DNA-binding</keyword>
<feature type="DNA-binding region" description="OmpR/PhoB-type" evidence="7">
    <location>
        <begin position="124"/>
        <end position="223"/>
    </location>
</feature>
<dbReference type="Gene3D" id="6.10.250.690">
    <property type="match status" value="1"/>
</dbReference>
<dbReference type="CDD" id="cd19935">
    <property type="entry name" value="REC_OmpR_CusR-like"/>
    <property type="match status" value="1"/>
</dbReference>
<evidence type="ECO:0000256" key="6">
    <source>
        <dbReference type="PROSITE-ProRule" id="PRU00169"/>
    </source>
</evidence>
<dbReference type="PANTHER" id="PTHR48111:SF15">
    <property type="entry name" value="OMPR SUBFAMILY"/>
    <property type="match status" value="1"/>
</dbReference>
<keyword evidence="3" id="KW-0805">Transcription regulation</keyword>
<feature type="modified residue" description="4-aspartylphosphate" evidence="6">
    <location>
        <position position="51"/>
    </location>
</feature>
<dbReference type="GO" id="GO:0032993">
    <property type="term" value="C:protein-DNA complex"/>
    <property type="evidence" value="ECO:0007669"/>
    <property type="project" value="TreeGrafter"/>
</dbReference>
<feature type="domain" description="Response regulatory" evidence="8">
    <location>
        <begin position="2"/>
        <end position="116"/>
    </location>
</feature>
<evidence type="ECO:0000256" key="7">
    <source>
        <dbReference type="PROSITE-ProRule" id="PRU01091"/>
    </source>
</evidence>
<evidence type="ECO:0000256" key="3">
    <source>
        <dbReference type="ARBA" id="ARBA00023015"/>
    </source>
</evidence>
<evidence type="ECO:0000256" key="4">
    <source>
        <dbReference type="ARBA" id="ARBA00023125"/>
    </source>
</evidence>
<dbReference type="FunFam" id="3.40.50.2300:FF:000002">
    <property type="entry name" value="DNA-binding response regulator PhoP"/>
    <property type="match status" value="1"/>
</dbReference>
<evidence type="ECO:0000313" key="10">
    <source>
        <dbReference type="EMBL" id="WOB44620.1"/>
    </source>
</evidence>
<dbReference type="EMBL" id="CP053540">
    <property type="protein sequence ID" value="WOB44620.1"/>
    <property type="molecule type" value="Genomic_DNA"/>
</dbReference>